<dbReference type="InterPro" id="IPR013780">
    <property type="entry name" value="Glyco_hydro_b"/>
</dbReference>
<dbReference type="Proteomes" id="UP001175211">
    <property type="component" value="Unassembled WGS sequence"/>
</dbReference>
<feature type="domain" description="Alpha galactosidase C-terminal" evidence="15">
    <location>
        <begin position="345"/>
        <end position="418"/>
    </location>
</feature>
<dbReference type="GO" id="GO:0005576">
    <property type="term" value="C:extracellular region"/>
    <property type="evidence" value="ECO:0007669"/>
    <property type="project" value="UniProtKB-SubCell"/>
</dbReference>
<evidence type="ECO:0000256" key="1">
    <source>
        <dbReference type="ARBA" id="ARBA00001255"/>
    </source>
</evidence>
<evidence type="ECO:0000256" key="5">
    <source>
        <dbReference type="ARBA" id="ARBA00022525"/>
    </source>
</evidence>
<dbReference type="Gene3D" id="2.60.120.260">
    <property type="entry name" value="Galactose-binding domain-like"/>
    <property type="match status" value="1"/>
</dbReference>
<dbReference type="Gene3D" id="3.20.20.70">
    <property type="entry name" value="Aldolase class I"/>
    <property type="match status" value="1"/>
</dbReference>
<name>A0AA39NEN3_ARMTA</name>
<keyword evidence="5" id="KW-0964">Secreted</keyword>
<evidence type="ECO:0000256" key="3">
    <source>
        <dbReference type="ARBA" id="ARBA00009743"/>
    </source>
</evidence>
<dbReference type="EC" id="3.2.1.22" evidence="4 13"/>
<evidence type="ECO:0000259" key="15">
    <source>
        <dbReference type="Pfam" id="PF17801"/>
    </source>
</evidence>
<dbReference type="InterPro" id="IPR002241">
    <property type="entry name" value="Glyco_hydro_27"/>
</dbReference>
<comment type="similarity">
    <text evidence="3 13">Belongs to the glycosyl hydrolase 27 family.</text>
</comment>
<evidence type="ECO:0000256" key="4">
    <source>
        <dbReference type="ARBA" id="ARBA00012755"/>
    </source>
</evidence>
<evidence type="ECO:0000256" key="12">
    <source>
        <dbReference type="ARBA" id="ARBA00023326"/>
    </source>
</evidence>
<dbReference type="Pfam" id="PF17801">
    <property type="entry name" value="Melibiase_C"/>
    <property type="match status" value="1"/>
</dbReference>
<dbReference type="RefSeq" id="XP_060335347.1">
    <property type="nucleotide sequence ID" value="XM_060476755.1"/>
</dbReference>
<evidence type="ECO:0000313" key="17">
    <source>
        <dbReference type="Proteomes" id="UP001175211"/>
    </source>
</evidence>
<evidence type="ECO:0000256" key="2">
    <source>
        <dbReference type="ARBA" id="ARBA00004613"/>
    </source>
</evidence>
<dbReference type="InterPro" id="IPR041233">
    <property type="entry name" value="Melibiase_C"/>
</dbReference>
<feature type="signal peptide" evidence="14">
    <location>
        <begin position="1"/>
        <end position="21"/>
    </location>
</feature>
<dbReference type="SUPFAM" id="SSF51011">
    <property type="entry name" value="Glycosyl hydrolase domain"/>
    <property type="match status" value="1"/>
</dbReference>
<comment type="subcellular location">
    <subcellularLocation>
        <location evidence="2">Secreted</location>
    </subcellularLocation>
</comment>
<dbReference type="PANTHER" id="PTHR11452:SF75">
    <property type="entry name" value="ALPHA-GALACTOSIDASE MEL1"/>
    <property type="match status" value="1"/>
</dbReference>
<dbReference type="CDD" id="cd14792">
    <property type="entry name" value="GH27"/>
    <property type="match status" value="1"/>
</dbReference>
<dbReference type="AlphaFoldDB" id="A0AA39NEN3"/>
<evidence type="ECO:0000256" key="10">
    <source>
        <dbReference type="ARBA" id="ARBA00023277"/>
    </source>
</evidence>
<evidence type="ECO:0000313" key="16">
    <source>
        <dbReference type="EMBL" id="KAK0464226.1"/>
    </source>
</evidence>
<organism evidence="16 17">
    <name type="scientific">Armillaria tabescens</name>
    <name type="common">Ringless honey mushroom</name>
    <name type="synonym">Agaricus tabescens</name>
    <dbReference type="NCBI Taxonomy" id="1929756"/>
    <lineage>
        <taxon>Eukaryota</taxon>
        <taxon>Fungi</taxon>
        <taxon>Dikarya</taxon>
        <taxon>Basidiomycota</taxon>
        <taxon>Agaricomycotina</taxon>
        <taxon>Agaricomycetes</taxon>
        <taxon>Agaricomycetidae</taxon>
        <taxon>Agaricales</taxon>
        <taxon>Marasmiineae</taxon>
        <taxon>Physalacriaceae</taxon>
        <taxon>Desarmillaria</taxon>
    </lineage>
</organism>
<sequence>MLFYGIGGMLLSSFFIAPSLALDNGVGVMPAMGWNPYNAFLCNTVEDEYRAAAQALVDLGLADAGYKYLNLDCGWQGTERDSEGDFTWDSNIIPSGIPALADYVHSLGLKFGLYSDGGYYACDFVGGTAHYLGSLEHEGDDAKSFASWGADYLKYDNCYAVNETDFVDFNPPIVIKDHFVTMRDALAATEMPVLFSACEWGVQDPARWPGSEVANSWRISSVKSFVNLSIYAALSRVSDSNDIGPPASWDSIFRILNQVVPITQFAEPGGWNDLDLLYVGSNLLTATEQQTHFAFWSAVKSPLMVSTDLTNISDDALGILLNERIIALNQDPLGKSISFKRRYANDHDVWSGPLSDGSTVVVVINFQTNATRSLTFQLADVGFSSAMAVDLITGKSLGTLTTSYTATVAAHGSLVLKLTNAVPVTAPRFTYYEAAASSSILAGGANTRQVNSSVSVVGFVGNGGTLTITGVDGGSGGTKLLSFDYINGDVTFSNSACSNCRNAYISVNGGDAVQAQMPISAQSWDILFTGFLLSASGFKRGTDNTIAIFNNDGYTPDFYRIGVAI</sequence>
<keyword evidence="10" id="KW-0119">Carbohydrate metabolism</keyword>
<keyword evidence="11 13" id="KW-0326">Glycosidase</keyword>
<dbReference type="InterPro" id="IPR017853">
    <property type="entry name" value="GH"/>
</dbReference>
<gene>
    <name evidence="16" type="ORF">EV420DRAFT_1637790</name>
</gene>
<dbReference type="FunFam" id="2.60.40.1180:FF:000008">
    <property type="entry name" value="Alpha-galactosidase"/>
    <property type="match status" value="1"/>
</dbReference>
<evidence type="ECO:0000256" key="14">
    <source>
        <dbReference type="SAM" id="SignalP"/>
    </source>
</evidence>
<protein>
    <recommendedName>
        <fullName evidence="4 13">Alpha-galactosidase</fullName>
        <ecNumber evidence="4 13">3.2.1.22</ecNumber>
    </recommendedName>
    <alternativeName>
        <fullName evidence="13">Melibiase</fullName>
    </alternativeName>
</protein>
<dbReference type="PANTHER" id="PTHR11452">
    <property type="entry name" value="ALPHA-GALACTOSIDASE/ALPHA-N-ACETYLGALACTOSAMINIDASE"/>
    <property type="match status" value="1"/>
</dbReference>
<evidence type="ECO:0000256" key="13">
    <source>
        <dbReference type="RuleBase" id="RU361168"/>
    </source>
</evidence>
<dbReference type="Pfam" id="PF16499">
    <property type="entry name" value="Melibiase_2"/>
    <property type="match status" value="1"/>
</dbReference>
<comment type="caution">
    <text evidence="16">The sequence shown here is derived from an EMBL/GenBank/DDBJ whole genome shotgun (WGS) entry which is preliminary data.</text>
</comment>
<evidence type="ECO:0000256" key="7">
    <source>
        <dbReference type="ARBA" id="ARBA00022801"/>
    </source>
</evidence>
<keyword evidence="12" id="KW-0624">Polysaccharide degradation</keyword>
<dbReference type="GeneID" id="85360303"/>
<keyword evidence="17" id="KW-1185">Reference proteome</keyword>
<evidence type="ECO:0000256" key="9">
    <source>
        <dbReference type="ARBA" id="ARBA00023180"/>
    </source>
</evidence>
<feature type="chain" id="PRO_5041402667" description="Alpha-galactosidase" evidence="14">
    <location>
        <begin position="22"/>
        <end position="565"/>
    </location>
</feature>
<dbReference type="FunFam" id="3.20.20.70:FF:000197">
    <property type="entry name" value="Alpha-galactosidase"/>
    <property type="match status" value="1"/>
</dbReference>
<evidence type="ECO:0000256" key="6">
    <source>
        <dbReference type="ARBA" id="ARBA00022729"/>
    </source>
</evidence>
<keyword evidence="8 13" id="KW-1015">Disulfide bond</keyword>
<dbReference type="SUPFAM" id="SSF51445">
    <property type="entry name" value="(Trans)glycosidases"/>
    <property type="match status" value="1"/>
</dbReference>
<dbReference type="EMBL" id="JAUEPS010000006">
    <property type="protein sequence ID" value="KAK0464226.1"/>
    <property type="molecule type" value="Genomic_DNA"/>
</dbReference>
<dbReference type="InterPro" id="IPR013785">
    <property type="entry name" value="Aldolase_TIM"/>
</dbReference>
<reference evidence="16" key="1">
    <citation type="submission" date="2023-06" db="EMBL/GenBank/DDBJ databases">
        <authorList>
            <consortium name="Lawrence Berkeley National Laboratory"/>
            <person name="Ahrendt S."/>
            <person name="Sahu N."/>
            <person name="Indic B."/>
            <person name="Wong-Bajracharya J."/>
            <person name="Merenyi Z."/>
            <person name="Ke H.-M."/>
            <person name="Monk M."/>
            <person name="Kocsube S."/>
            <person name="Drula E."/>
            <person name="Lipzen A."/>
            <person name="Balint B."/>
            <person name="Henrissat B."/>
            <person name="Andreopoulos B."/>
            <person name="Martin F.M."/>
            <person name="Harder C.B."/>
            <person name="Rigling D."/>
            <person name="Ford K.L."/>
            <person name="Foster G.D."/>
            <person name="Pangilinan J."/>
            <person name="Papanicolaou A."/>
            <person name="Barry K."/>
            <person name="LaButti K."/>
            <person name="Viragh M."/>
            <person name="Koriabine M."/>
            <person name="Yan M."/>
            <person name="Riley R."/>
            <person name="Champramary S."/>
            <person name="Plett K.L."/>
            <person name="Tsai I.J."/>
            <person name="Slot J."/>
            <person name="Sipos G."/>
            <person name="Plett J."/>
            <person name="Nagy L.G."/>
            <person name="Grigoriev I.V."/>
        </authorList>
    </citation>
    <scope>NUCLEOTIDE SEQUENCE</scope>
    <source>
        <strain evidence="16">CCBAS 213</strain>
    </source>
</reference>
<evidence type="ECO:0000256" key="8">
    <source>
        <dbReference type="ARBA" id="ARBA00023157"/>
    </source>
</evidence>
<dbReference type="Gene3D" id="2.60.40.1180">
    <property type="entry name" value="Golgi alpha-mannosidase II"/>
    <property type="match status" value="1"/>
</dbReference>
<evidence type="ECO:0000256" key="11">
    <source>
        <dbReference type="ARBA" id="ARBA00023295"/>
    </source>
</evidence>
<dbReference type="GO" id="GO:0004557">
    <property type="term" value="F:alpha-galactosidase activity"/>
    <property type="evidence" value="ECO:0007669"/>
    <property type="project" value="UniProtKB-EC"/>
</dbReference>
<keyword evidence="7 13" id="KW-0378">Hydrolase</keyword>
<keyword evidence="9" id="KW-0325">Glycoprotein</keyword>
<comment type="catalytic activity">
    <reaction evidence="1 13">
        <text>Hydrolysis of terminal, non-reducing alpha-D-galactose residues in alpha-D-galactosides, including galactose oligosaccharides, galactomannans and galactolipids.</text>
        <dbReference type="EC" id="3.2.1.22"/>
    </reaction>
</comment>
<keyword evidence="6 14" id="KW-0732">Signal</keyword>
<dbReference type="GO" id="GO:0000272">
    <property type="term" value="P:polysaccharide catabolic process"/>
    <property type="evidence" value="ECO:0007669"/>
    <property type="project" value="UniProtKB-KW"/>
</dbReference>
<dbReference type="PRINTS" id="PR00740">
    <property type="entry name" value="GLHYDRLASE27"/>
</dbReference>
<dbReference type="CDD" id="cd04081">
    <property type="entry name" value="CBM35_galactosidase-like"/>
    <property type="match status" value="1"/>
</dbReference>
<accession>A0AA39NEN3</accession>
<proteinExistence type="inferred from homology"/>